<gene>
    <name evidence="1" type="ORF">L915_02339</name>
    <name evidence="2" type="ORF">L917_02229</name>
</gene>
<reference evidence="2" key="1">
    <citation type="submission" date="2013-11" db="EMBL/GenBank/DDBJ databases">
        <title>The Genome Sequence of Phytophthora parasitica CHvinca01.</title>
        <authorList>
            <consortium name="The Broad Institute Genomics Platform"/>
            <person name="Russ C."/>
            <person name="Tyler B."/>
            <person name="Panabieres F."/>
            <person name="Shan W."/>
            <person name="Tripathy S."/>
            <person name="Grunwald N."/>
            <person name="Machado M."/>
            <person name="Johnson C.S."/>
            <person name="Arredondo F."/>
            <person name="Hong C."/>
            <person name="Coffey M."/>
            <person name="Young S.K."/>
            <person name="Zeng Q."/>
            <person name="Gargeya S."/>
            <person name="Fitzgerald M."/>
            <person name="Abouelleil A."/>
            <person name="Alvarado L."/>
            <person name="Chapman S.B."/>
            <person name="Gainer-Dewar J."/>
            <person name="Goldberg J."/>
            <person name="Griggs A."/>
            <person name="Gujja S."/>
            <person name="Hansen M."/>
            <person name="Howarth C."/>
            <person name="Imamovic A."/>
            <person name="Ireland A."/>
            <person name="Larimer J."/>
            <person name="McCowan C."/>
            <person name="Murphy C."/>
            <person name="Pearson M."/>
            <person name="Poon T.W."/>
            <person name="Priest M."/>
            <person name="Roberts A."/>
            <person name="Saif S."/>
            <person name="Shea T."/>
            <person name="Sykes S."/>
            <person name="Wortman J."/>
            <person name="Nusbaum C."/>
            <person name="Birren B."/>
        </authorList>
    </citation>
    <scope>NUCLEOTIDE SEQUENCE [LARGE SCALE GENOMIC DNA]</scope>
    <source>
        <strain evidence="2">CHvinca01</strain>
    </source>
</reference>
<protein>
    <submittedName>
        <fullName evidence="1">Uncharacterized protein</fullName>
    </submittedName>
</protein>
<dbReference type="Proteomes" id="UP000053236">
    <property type="component" value="Unassembled WGS sequence"/>
</dbReference>
<reference evidence="1" key="2">
    <citation type="submission" date="2013-11" db="EMBL/GenBank/DDBJ databases">
        <title>The Genome Sequence of Phytophthora parasitica CJ02B3.</title>
        <authorList>
            <consortium name="The Broad Institute Genomics Platform"/>
            <person name="Russ C."/>
            <person name="Tyler B."/>
            <person name="Panabieres F."/>
            <person name="Shan W."/>
            <person name="Tripathy S."/>
            <person name="Grunwald N."/>
            <person name="Machado M."/>
            <person name="Johnson C.S."/>
            <person name="Arredondo F."/>
            <person name="Hong C."/>
            <person name="Coffey M."/>
            <person name="Young S.K."/>
            <person name="Zeng Q."/>
            <person name="Gargeya S."/>
            <person name="Fitzgerald M."/>
            <person name="Abouelleil A."/>
            <person name="Alvarado L."/>
            <person name="Chapman S.B."/>
            <person name="Gainer-Dewar J."/>
            <person name="Goldberg J."/>
            <person name="Griggs A."/>
            <person name="Gujja S."/>
            <person name="Hansen M."/>
            <person name="Howarth C."/>
            <person name="Imamovic A."/>
            <person name="Ireland A."/>
            <person name="Larimer J."/>
            <person name="McCowan C."/>
            <person name="Murphy C."/>
            <person name="Pearson M."/>
            <person name="Poon T.W."/>
            <person name="Priest M."/>
            <person name="Roberts A."/>
            <person name="Saif S."/>
            <person name="Shea T."/>
            <person name="Sykes S."/>
            <person name="Wortman J."/>
            <person name="Nusbaum C."/>
            <person name="Birren B."/>
        </authorList>
    </citation>
    <scope>NUCLEOTIDE SEQUENCE [LARGE SCALE GENOMIC DNA]</scope>
    <source>
        <strain evidence="1">CJ02B3</strain>
    </source>
</reference>
<dbReference type="EMBL" id="KI684551">
    <property type="protein sequence ID" value="ETK94649.1"/>
    <property type="molecule type" value="Genomic_DNA"/>
</dbReference>
<dbReference type="EMBL" id="KI677800">
    <property type="protein sequence ID" value="ETM01146.1"/>
    <property type="molecule type" value="Genomic_DNA"/>
</dbReference>
<accession>W2HHN7</accession>
<evidence type="ECO:0000313" key="2">
    <source>
        <dbReference type="EMBL" id="ETM01146.1"/>
    </source>
</evidence>
<sequence length="39" mass="4455">MVGLAVTDRISQWLDRGMDRRTIGYQHLSTGEASILNRH</sequence>
<organism evidence="1">
    <name type="scientific">Phytophthora nicotianae</name>
    <name type="common">Potato buckeye rot agent</name>
    <name type="synonym">Phytophthora parasitica</name>
    <dbReference type="NCBI Taxonomy" id="4792"/>
    <lineage>
        <taxon>Eukaryota</taxon>
        <taxon>Sar</taxon>
        <taxon>Stramenopiles</taxon>
        <taxon>Oomycota</taxon>
        <taxon>Peronosporomycetes</taxon>
        <taxon>Peronosporales</taxon>
        <taxon>Peronosporaceae</taxon>
        <taxon>Phytophthora</taxon>
    </lineage>
</organism>
<proteinExistence type="predicted"/>
<name>W2HHN7_PHYNI</name>
<dbReference type="Proteomes" id="UP000054423">
    <property type="component" value="Unassembled WGS sequence"/>
</dbReference>
<dbReference type="AlphaFoldDB" id="W2HHN7"/>
<evidence type="ECO:0000313" key="1">
    <source>
        <dbReference type="EMBL" id="ETK94649.1"/>
    </source>
</evidence>